<comment type="caution">
    <text evidence="1">The sequence shown here is derived from an EMBL/GenBank/DDBJ whole genome shotgun (WGS) entry which is preliminary data.</text>
</comment>
<dbReference type="EMBL" id="QMHM01000054">
    <property type="protein sequence ID" value="RAV76563.1"/>
    <property type="molecule type" value="Genomic_DNA"/>
</dbReference>
<protein>
    <submittedName>
        <fullName evidence="1">DUF1116 domain-containing protein</fullName>
    </submittedName>
</protein>
<dbReference type="AlphaFoldDB" id="A0A329P1G3"/>
<proteinExistence type="predicted"/>
<organism evidence="1 2">
    <name type="scientific">Aerococcus urinae</name>
    <dbReference type="NCBI Taxonomy" id="1376"/>
    <lineage>
        <taxon>Bacteria</taxon>
        <taxon>Bacillati</taxon>
        <taxon>Bacillota</taxon>
        <taxon>Bacilli</taxon>
        <taxon>Lactobacillales</taxon>
        <taxon>Aerococcaceae</taxon>
        <taxon>Aerococcus</taxon>
    </lineage>
</organism>
<accession>A0A329P1G3</accession>
<name>A0A329P1G3_9LACT</name>
<evidence type="ECO:0000313" key="1">
    <source>
        <dbReference type="EMBL" id="RAV76563.1"/>
    </source>
</evidence>
<gene>
    <name evidence="1" type="ORF">DBT54_09775</name>
</gene>
<dbReference type="Proteomes" id="UP000251923">
    <property type="component" value="Unassembled WGS sequence"/>
</dbReference>
<feature type="non-terminal residue" evidence="1">
    <location>
        <position position="1"/>
    </location>
</feature>
<dbReference type="Gene3D" id="3.90.1700.10">
    <property type="entry name" value="v583 domain like"/>
    <property type="match status" value="1"/>
</dbReference>
<sequence>VGLGGFAQAAAFALQAYQGGSPQAMIEQNMAMYEIVTGENTDFKIPYLAYRGTPTGIDIFKVFATGITPVMDIGIAGRNGGQIGAGLVKANIACFAAACEAYRKTYGAD</sequence>
<evidence type="ECO:0000313" key="2">
    <source>
        <dbReference type="Proteomes" id="UP000251923"/>
    </source>
</evidence>
<reference evidence="1 2" key="1">
    <citation type="submission" date="2018-04" db="EMBL/GenBank/DDBJ databases">
        <title>Aerococcus urinae genomes.</title>
        <authorList>
            <person name="Hilt E."/>
            <person name="Gilbert N.M."/>
            <person name="Thomas-White K."/>
            <person name="Putonti C."/>
            <person name="Lewis A.L."/>
            <person name="Visck K.L."/>
            <person name="Wolfe A.J."/>
        </authorList>
    </citation>
    <scope>NUCLEOTIDE SEQUENCE [LARGE SCALE GENOMIC DNA]</scope>
    <source>
        <strain evidence="1 2">UMB7480</strain>
    </source>
</reference>